<accession>A0A091B4C4</accession>
<keyword evidence="3" id="KW-1185">Reference proteome</keyword>
<proteinExistence type="predicted"/>
<feature type="transmembrane region" description="Helical" evidence="1">
    <location>
        <begin position="220"/>
        <end position="240"/>
    </location>
</feature>
<feature type="transmembrane region" description="Helical" evidence="1">
    <location>
        <begin position="156"/>
        <end position="173"/>
    </location>
</feature>
<name>A0A091B4C4_9GAMM</name>
<keyword evidence="1" id="KW-0812">Transmembrane</keyword>
<comment type="caution">
    <text evidence="2">The sequence shown here is derived from an EMBL/GenBank/DDBJ whole genome shotgun (WGS) entry which is preliminary data.</text>
</comment>
<reference evidence="2 3" key="1">
    <citation type="submission" date="2013-09" db="EMBL/GenBank/DDBJ databases">
        <title>Genome sequencing of Arenimonas metalli.</title>
        <authorList>
            <person name="Chen F."/>
            <person name="Wang G."/>
        </authorList>
    </citation>
    <scope>NUCLEOTIDE SEQUENCE [LARGE SCALE GENOMIC DNA]</scope>
    <source>
        <strain evidence="2 3">CF5-1</strain>
    </source>
</reference>
<keyword evidence="1" id="KW-0472">Membrane</keyword>
<dbReference type="eggNOG" id="ENOG502Z8BA">
    <property type="taxonomic scope" value="Bacteria"/>
</dbReference>
<dbReference type="PATRIC" id="fig|1384056.3.peg.1777"/>
<organism evidence="2 3">
    <name type="scientific">Arenimonas metalli CF5-1</name>
    <dbReference type="NCBI Taxonomy" id="1384056"/>
    <lineage>
        <taxon>Bacteria</taxon>
        <taxon>Pseudomonadati</taxon>
        <taxon>Pseudomonadota</taxon>
        <taxon>Gammaproteobacteria</taxon>
        <taxon>Lysobacterales</taxon>
        <taxon>Lysobacteraceae</taxon>
        <taxon>Arenimonas</taxon>
    </lineage>
</organism>
<protein>
    <submittedName>
        <fullName evidence="2">Uncharacterized protein</fullName>
    </submittedName>
</protein>
<sequence length="564" mass="60833">MTTEFSEAASQSTETNPLRVSNFFHLGLGAFNLLAGGVLAFLLSREVEALRIQIFPMVGIAGALLVLGLTQVGRAWRDEKFRFHPDDIGKFAITGKVAKSASPDQASYVIDVLNNGVLPEPTPDNALLNKLYSWLPKLELAPLLIRWHAETQSLRIVNLVVATTGFILTWIFARPEVFAWLVPAYLLLAIDPLSVWRNLTSGVAGARQLDRPAAPTPHRSVAILLSSVFVPILLGLLPPGSLPPAPWATSTFVIPTVCAMAVLLVASTLFVFSLKSQTRDLRTSGVGHDVRKDLDIPNLGTGLIDRLENDLPFPRSVLSRNTGWQKDGNFGGHLLVEARQRLNAVGSVGTPLAALRGAWKDPEQKPLVALGAFGVATGIAATVLAFVATRTGIGLTPMLTALSLFAASQFSLLAARGLWNRVDFTSTVYRIFFKGSYDQAQRVAGNTITGDGSLTEKAIRIEHVEFWVAVARVESVAFSRKGDRYIQSLDRLPDECATQFSRIVDFHEDLTRRKVNNYLQEGAVRQLVQGAGSATQTLPAGANTLLAMAGQPSPATGDTSAGPD</sequence>
<dbReference type="RefSeq" id="WP_034212938.1">
    <property type="nucleotide sequence ID" value="NZ_AVCK01000024.1"/>
</dbReference>
<feature type="transmembrane region" description="Helical" evidence="1">
    <location>
        <begin position="367"/>
        <end position="388"/>
    </location>
</feature>
<evidence type="ECO:0000313" key="3">
    <source>
        <dbReference type="Proteomes" id="UP000029393"/>
    </source>
</evidence>
<evidence type="ECO:0000256" key="1">
    <source>
        <dbReference type="SAM" id="Phobius"/>
    </source>
</evidence>
<dbReference type="OrthoDB" id="7486912at2"/>
<keyword evidence="1" id="KW-1133">Transmembrane helix</keyword>
<feature type="transmembrane region" description="Helical" evidence="1">
    <location>
        <begin position="394"/>
        <end position="415"/>
    </location>
</feature>
<evidence type="ECO:0000313" key="2">
    <source>
        <dbReference type="EMBL" id="KFN45734.1"/>
    </source>
</evidence>
<feature type="transmembrane region" description="Helical" evidence="1">
    <location>
        <begin position="252"/>
        <end position="272"/>
    </location>
</feature>
<feature type="transmembrane region" description="Helical" evidence="1">
    <location>
        <begin position="50"/>
        <end position="72"/>
    </location>
</feature>
<dbReference type="STRING" id="1384056.N787_12245"/>
<feature type="transmembrane region" description="Helical" evidence="1">
    <location>
        <begin position="23"/>
        <end position="44"/>
    </location>
</feature>
<dbReference type="AlphaFoldDB" id="A0A091B4C4"/>
<dbReference type="Proteomes" id="UP000029393">
    <property type="component" value="Unassembled WGS sequence"/>
</dbReference>
<feature type="transmembrane region" description="Helical" evidence="1">
    <location>
        <begin position="179"/>
        <end position="199"/>
    </location>
</feature>
<dbReference type="EMBL" id="AVCK01000024">
    <property type="protein sequence ID" value="KFN45734.1"/>
    <property type="molecule type" value="Genomic_DNA"/>
</dbReference>
<gene>
    <name evidence="2" type="ORF">N787_12245</name>
</gene>